<evidence type="ECO:0000256" key="2">
    <source>
        <dbReference type="ARBA" id="ARBA00022898"/>
    </source>
</evidence>
<evidence type="ECO:0008006" key="4">
    <source>
        <dbReference type="Google" id="ProtNLM"/>
    </source>
</evidence>
<dbReference type="GO" id="GO:0030170">
    <property type="term" value="F:pyridoxal phosphate binding"/>
    <property type="evidence" value="ECO:0007669"/>
    <property type="project" value="InterPro"/>
</dbReference>
<reference evidence="3" key="1">
    <citation type="submission" date="2018-05" db="EMBL/GenBank/DDBJ databases">
        <authorList>
            <person name="Lanie J.A."/>
            <person name="Ng W.-L."/>
            <person name="Kazmierczak K.M."/>
            <person name="Andrzejewski T.M."/>
            <person name="Davidsen T.M."/>
            <person name="Wayne K.J."/>
            <person name="Tettelin H."/>
            <person name="Glass J.I."/>
            <person name="Rusch D."/>
            <person name="Podicherti R."/>
            <person name="Tsui H.-C.T."/>
            <person name="Winkler M.E."/>
        </authorList>
    </citation>
    <scope>NUCLEOTIDE SEQUENCE</scope>
</reference>
<accession>A0A382XYL6</accession>
<dbReference type="InterPro" id="IPR000277">
    <property type="entry name" value="Cys/Met-Metab_PyrdxlP-dep_enz"/>
</dbReference>
<organism evidence="3">
    <name type="scientific">marine metagenome</name>
    <dbReference type="NCBI Taxonomy" id="408172"/>
    <lineage>
        <taxon>unclassified sequences</taxon>
        <taxon>metagenomes</taxon>
        <taxon>ecological metagenomes</taxon>
    </lineage>
</organism>
<dbReference type="EMBL" id="UINC01171581">
    <property type="protein sequence ID" value="SVD76222.1"/>
    <property type="molecule type" value="Genomic_DNA"/>
</dbReference>
<feature type="non-terminal residue" evidence="3">
    <location>
        <position position="1"/>
    </location>
</feature>
<keyword evidence="2" id="KW-0663">Pyridoxal phosphate</keyword>
<dbReference type="Pfam" id="PF01053">
    <property type="entry name" value="Cys_Met_Meta_PP"/>
    <property type="match status" value="1"/>
</dbReference>
<dbReference type="PANTHER" id="PTHR11808:SF80">
    <property type="entry name" value="CYSTATHIONINE GAMMA-LYASE"/>
    <property type="match status" value="1"/>
</dbReference>
<dbReference type="GO" id="GO:0019346">
    <property type="term" value="P:transsulfuration"/>
    <property type="evidence" value="ECO:0007669"/>
    <property type="project" value="InterPro"/>
</dbReference>
<gene>
    <name evidence="3" type="ORF">METZ01_LOCUS429076</name>
</gene>
<proteinExistence type="predicted"/>
<evidence type="ECO:0000313" key="3">
    <source>
        <dbReference type="EMBL" id="SVD76222.1"/>
    </source>
</evidence>
<evidence type="ECO:0000256" key="1">
    <source>
        <dbReference type="ARBA" id="ARBA00001933"/>
    </source>
</evidence>
<dbReference type="SUPFAM" id="SSF53383">
    <property type="entry name" value="PLP-dependent transferases"/>
    <property type="match status" value="1"/>
</dbReference>
<sequence>VEFDKRSNLHFDSKAVYLPPDEASKSINPPLFMSSSFQYDADTYQRVVDGERKAVNIYGRCGNPTEYQFEEQMMLIESADACLATASGMAAISVTLLGLLKAGDHIVCDWTTYSSTHEMLDHRLTDYD</sequence>
<protein>
    <recommendedName>
        <fullName evidence="4">Methionine gamma-lyase</fullName>
    </recommendedName>
</protein>
<dbReference type="InterPro" id="IPR015424">
    <property type="entry name" value="PyrdxlP-dep_Trfase"/>
</dbReference>
<name>A0A382XYL6_9ZZZZ</name>
<dbReference type="AlphaFoldDB" id="A0A382XYL6"/>
<dbReference type="InterPro" id="IPR015421">
    <property type="entry name" value="PyrdxlP-dep_Trfase_major"/>
</dbReference>
<comment type="cofactor">
    <cofactor evidence="1">
        <name>pyridoxal 5'-phosphate</name>
        <dbReference type="ChEBI" id="CHEBI:597326"/>
    </cofactor>
</comment>
<feature type="non-terminal residue" evidence="3">
    <location>
        <position position="128"/>
    </location>
</feature>
<dbReference type="PANTHER" id="PTHR11808">
    <property type="entry name" value="TRANS-SULFURATION ENZYME FAMILY MEMBER"/>
    <property type="match status" value="1"/>
</dbReference>
<dbReference type="GO" id="GO:0005737">
    <property type="term" value="C:cytoplasm"/>
    <property type="evidence" value="ECO:0007669"/>
    <property type="project" value="TreeGrafter"/>
</dbReference>
<dbReference type="GO" id="GO:0016846">
    <property type="term" value="F:carbon-sulfur lyase activity"/>
    <property type="evidence" value="ECO:0007669"/>
    <property type="project" value="TreeGrafter"/>
</dbReference>
<dbReference type="Gene3D" id="3.40.640.10">
    <property type="entry name" value="Type I PLP-dependent aspartate aminotransferase-like (Major domain)"/>
    <property type="match status" value="1"/>
</dbReference>